<dbReference type="EMBL" id="JBHMAX010000007">
    <property type="protein sequence ID" value="MFB9731135.1"/>
    <property type="molecule type" value="Genomic_DNA"/>
</dbReference>
<reference evidence="3 4" key="1">
    <citation type="submission" date="2024-09" db="EMBL/GenBank/DDBJ databases">
        <authorList>
            <person name="Sun Q."/>
            <person name="Mori K."/>
        </authorList>
    </citation>
    <scope>NUCLEOTIDE SEQUENCE [LARGE SCALE GENOMIC DNA]</scope>
    <source>
        <strain evidence="3 4">JCM 12763</strain>
    </source>
</reference>
<dbReference type="PANTHER" id="PTHR33608:SF3">
    <property type="entry name" value="SLR2013 PROTEIN"/>
    <property type="match status" value="1"/>
</dbReference>
<feature type="domain" description="DUF58" evidence="2">
    <location>
        <begin position="194"/>
        <end position="394"/>
    </location>
</feature>
<proteinExistence type="predicted"/>
<keyword evidence="1" id="KW-0812">Transmembrane</keyword>
<protein>
    <submittedName>
        <fullName evidence="3">DUF58 domain-containing protein</fullName>
    </submittedName>
</protein>
<dbReference type="PANTHER" id="PTHR33608">
    <property type="entry name" value="BLL2464 PROTEIN"/>
    <property type="match status" value="1"/>
</dbReference>
<feature type="transmembrane region" description="Helical" evidence="1">
    <location>
        <begin position="28"/>
        <end position="47"/>
    </location>
</feature>
<evidence type="ECO:0000313" key="4">
    <source>
        <dbReference type="Proteomes" id="UP001589613"/>
    </source>
</evidence>
<keyword evidence="1" id="KW-0472">Membrane</keyword>
<dbReference type="Pfam" id="PF01882">
    <property type="entry name" value="DUF58"/>
    <property type="match status" value="1"/>
</dbReference>
<evidence type="ECO:0000259" key="2">
    <source>
        <dbReference type="Pfam" id="PF01882"/>
    </source>
</evidence>
<name>A0ABV5V008_9MICO</name>
<dbReference type="RefSeq" id="WP_141337796.1">
    <property type="nucleotide sequence ID" value="NZ_JBHMAX010000007.1"/>
</dbReference>
<keyword evidence="1" id="KW-1133">Transmembrane helix</keyword>
<sequence>MVVRGPVVALVLLGLVPPALWPGRAGAVAAGWLLGVAVLVALDLLLTPSPRSLRVRRGQVPAVRLGGSATVELTLTHDGPRRARGLVQDAWIPSAGADGTRHLLDVRPGQVQRVRTLLTPTRRGDRPATGVTVRVHGPLGLAGRQRTVALGGAVRALPPFRSRRHLPSRLARLRQIDGRSAVRTRGQGTEFDSLRDYVDGDDVRSIDWRATARRQHTVVRTWQPERDRRVLLVLDTSRTSAARVGDEPRLDAAMDAALLLAALAARAGDRVDLLAGDRSLRARVGSGSGAAAGSADLLHRLVTAMAPLEPVLVEADWTRLAGAVNGTTRRRALVVLLTPLEPAAVEEGLLPVLPSLTAHHHVVVASVADPAVAAMAADLGSVPAVYDAAAAERTTALRRRTASALRQLGVEVLDRPPHDLPAALADHYLQLKATGRL</sequence>
<evidence type="ECO:0000256" key="1">
    <source>
        <dbReference type="SAM" id="Phobius"/>
    </source>
</evidence>
<comment type="caution">
    <text evidence="3">The sequence shown here is derived from an EMBL/GenBank/DDBJ whole genome shotgun (WGS) entry which is preliminary data.</text>
</comment>
<keyword evidence="4" id="KW-1185">Reference proteome</keyword>
<gene>
    <name evidence="3" type="ORF">ACFFN0_03650</name>
</gene>
<dbReference type="Proteomes" id="UP001589613">
    <property type="component" value="Unassembled WGS sequence"/>
</dbReference>
<dbReference type="InterPro" id="IPR002881">
    <property type="entry name" value="DUF58"/>
</dbReference>
<accession>A0ABV5V008</accession>
<evidence type="ECO:0000313" key="3">
    <source>
        <dbReference type="EMBL" id="MFB9731135.1"/>
    </source>
</evidence>
<organism evidence="3 4">
    <name type="scientific">Ornithinimicrobium kibberense</name>
    <dbReference type="NCBI Taxonomy" id="282060"/>
    <lineage>
        <taxon>Bacteria</taxon>
        <taxon>Bacillati</taxon>
        <taxon>Actinomycetota</taxon>
        <taxon>Actinomycetes</taxon>
        <taxon>Micrococcales</taxon>
        <taxon>Ornithinimicrobiaceae</taxon>
        <taxon>Ornithinimicrobium</taxon>
    </lineage>
</organism>